<keyword evidence="4" id="KW-1185">Reference proteome</keyword>
<proteinExistence type="predicted"/>
<feature type="transmembrane region" description="Helical" evidence="1">
    <location>
        <begin position="34"/>
        <end position="56"/>
    </location>
</feature>
<evidence type="ECO:0000313" key="4">
    <source>
        <dbReference type="Proteomes" id="UP000215914"/>
    </source>
</evidence>
<accession>A0A251TCJ7</accession>
<reference evidence="2" key="3">
    <citation type="submission" date="2020-06" db="EMBL/GenBank/DDBJ databases">
        <title>Helianthus annuus Genome sequencing and assembly Release 2.</title>
        <authorList>
            <person name="Gouzy J."/>
            <person name="Langlade N."/>
            <person name="Munos S."/>
        </authorList>
    </citation>
    <scope>NUCLEOTIDE SEQUENCE</scope>
    <source>
        <tissue evidence="2">Leaves</tissue>
    </source>
</reference>
<evidence type="ECO:0000313" key="2">
    <source>
        <dbReference type="EMBL" id="KAF5783606.1"/>
    </source>
</evidence>
<sequence length="160" mass="18366">MLVNQSDPLILSNIVQHIKYRVPHILKVLKYINLLYLFPIQSSHIFSFFVFSRFVFSCFVRLGLGFFGCLVGSQLPCFWAAFRVPTSIYLSASPLSRHPKKKIVQCSFLKLSRTFLKSCGFLLLFEIIKGAVVRVFVQSLQLKICVLFAACNQCNYSRLE</sequence>
<name>A0A251TCJ7_HELAN</name>
<dbReference type="EMBL" id="MNCJ02000326">
    <property type="protein sequence ID" value="KAF5783606.1"/>
    <property type="molecule type" value="Genomic_DNA"/>
</dbReference>
<organism evidence="3 4">
    <name type="scientific">Helianthus annuus</name>
    <name type="common">Common sunflower</name>
    <dbReference type="NCBI Taxonomy" id="4232"/>
    <lineage>
        <taxon>Eukaryota</taxon>
        <taxon>Viridiplantae</taxon>
        <taxon>Streptophyta</taxon>
        <taxon>Embryophyta</taxon>
        <taxon>Tracheophyta</taxon>
        <taxon>Spermatophyta</taxon>
        <taxon>Magnoliopsida</taxon>
        <taxon>eudicotyledons</taxon>
        <taxon>Gunneridae</taxon>
        <taxon>Pentapetalae</taxon>
        <taxon>asterids</taxon>
        <taxon>campanulids</taxon>
        <taxon>Asterales</taxon>
        <taxon>Asteraceae</taxon>
        <taxon>Asteroideae</taxon>
        <taxon>Heliantheae alliance</taxon>
        <taxon>Heliantheae</taxon>
        <taxon>Helianthus</taxon>
    </lineage>
</organism>
<evidence type="ECO:0000313" key="3">
    <source>
        <dbReference type="EMBL" id="OTG08865.1"/>
    </source>
</evidence>
<gene>
    <name evidence="3" type="ORF">HannXRQ_Chr11g0346461</name>
    <name evidence="2" type="ORF">HanXRQr2_Chr11g0509881</name>
</gene>
<protein>
    <submittedName>
        <fullName evidence="3">Uncharacterized protein</fullName>
    </submittedName>
</protein>
<keyword evidence="1" id="KW-1133">Transmembrane helix</keyword>
<evidence type="ECO:0000256" key="1">
    <source>
        <dbReference type="SAM" id="Phobius"/>
    </source>
</evidence>
<dbReference type="AlphaFoldDB" id="A0A251TCJ7"/>
<reference evidence="3" key="2">
    <citation type="submission" date="2017-02" db="EMBL/GenBank/DDBJ databases">
        <title>Sunflower complete genome.</title>
        <authorList>
            <person name="Langlade N."/>
            <person name="Munos S."/>
        </authorList>
    </citation>
    <scope>NUCLEOTIDE SEQUENCE [LARGE SCALE GENOMIC DNA]</scope>
    <source>
        <tissue evidence="3">Leaves</tissue>
    </source>
</reference>
<dbReference type="Proteomes" id="UP000215914">
    <property type="component" value="Chromosome 11"/>
</dbReference>
<dbReference type="EMBL" id="CM007900">
    <property type="protein sequence ID" value="OTG08865.1"/>
    <property type="molecule type" value="Genomic_DNA"/>
</dbReference>
<reference evidence="2 4" key="1">
    <citation type="journal article" date="2017" name="Nature">
        <title>The sunflower genome provides insights into oil metabolism, flowering and Asterid evolution.</title>
        <authorList>
            <person name="Badouin H."/>
            <person name="Gouzy J."/>
            <person name="Grassa C.J."/>
            <person name="Murat F."/>
            <person name="Staton S.E."/>
            <person name="Cottret L."/>
            <person name="Lelandais-Briere C."/>
            <person name="Owens G.L."/>
            <person name="Carrere S."/>
            <person name="Mayjonade B."/>
            <person name="Legrand L."/>
            <person name="Gill N."/>
            <person name="Kane N.C."/>
            <person name="Bowers J.E."/>
            <person name="Hubner S."/>
            <person name="Bellec A."/>
            <person name="Berard A."/>
            <person name="Berges H."/>
            <person name="Blanchet N."/>
            <person name="Boniface M.C."/>
            <person name="Brunel D."/>
            <person name="Catrice O."/>
            <person name="Chaidir N."/>
            <person name="Claudel C."/>
            <person name="Donnadieu C."/>
            <person name="Faraut T."/>
            <person name="Fievet G."/>
            <person name="Helmstetter N."/>
            <person name="King M."/>
            <person name="Knapp S.J."/>
            <person name="Lai Z."/>
            <person name="Le Paslier M.C."/>
            <person name="Lippi Y."/>
            <person name="Lorenzon L."/>
            <person name="Mandel J.R."/>
            <person name="Marage G."/>
            <person name="Marchand G."/>
            <person name="Marquand E."/>
            <person name="Bret-Mestries E."/>
            <person name="Morien E."/>
            <person name="Nambeesan S."/>
            <person name="Nguyen T."/>
            <person name="Pegot-Espagnet P."/>
            <person name="Pouilly N."/>
            <person name="Raftis F."/>
            <person name="Sallet E."/>
            <person name="Schiex T."/>
            <person name="Thomas J."/>
            <person name="Vandecasteele C."/>
            <person name="Vares D."/>
            <person name="Vear F."/>
            <person name="Vautrin S."/>
            <person name="Crespi M."/>
            <person name="Mangin B."/>
            <person name="Burke J.M."/>
            <person name="Salse J."/>
            <person name="Munos S."/>
            <person name="Vincourt P."/>
            <person name="Rieseberg L.H."/>
            <person name="Langlade N.B."/>
        </authorList>
    </citation>
    <scope>NUCLEOTIDE SEQUENCE [LARGE SCALE GENOMIC DNA]</scope>
    <source>
        <strain evidence="4">cv. SF193</strain>
        <tissue evidence="2">Leaves</tissue>
    </source>
</reference>
<keyword evidence="1" id="KW-0812">Transmembrane</keyword>
<dbReference type="Gramene" id="mRNA:HanXRQr2_Chr11g0509881">
    <property type="protein sequence ID" value="mRNA:HanXRQr2_Chr11g0509881"/>
    <property type="gene ID" value="HanXRQr2_Chr11g0509881"/>
</dbReference>
<dbReference type="InParanoid" id="A0A251TCJ7"/>
<keyword evidence="1" id="KW-0472">Membrane</keyword>
<feature type="transmembrane region" description="Helical" evidence="1">
    <location>
        <begin position="62"/>
        <end position="82"/>
    </location>
</feature>